<dbReference type="PROSITE" id="PS50089">
    <property type="entry name" value="ZF_RING_2"/>
    <property type="match status" value="1"/>
</dbReference>
<feature type="region of interest" description="Disordered" evidence="5">
    <location>
        <begin position="1"/>
        <end position="22"/>
    </location>
</feature>
<dbReference type="InterPro" id="IPR047153">
    <property type="entry name" value="TRIM45/56/19-like"/>
</dbReference>
<dbReference type="PROSITE" id="PS00518">
    <property type="entry name" value="ZF_RING_1"/>
    <property type="match status" value="1"/>
</dbReference>
<name>A0A1I8BGV2_MELHA</name>
<dbReference type="InterPro" id="IPR001841">
    <property type="entry name" value="Znf_RING"/>
</dbReference>
<dbReference type="OMA" id="ECRISHL"/>
<dbReference type="SMART" id="SM00184">
    <property type="entry name" value="RING"/>
    <property type="match status" value="1"/>
</dbReference>
<dbReference type="InterPro" id="IPR017907">
    <property type="entry name" value="Znf_RING_CS"/>
</dbReference>
<evidence type="ECO:0000256" key="2">
    <source>
        <dbReference type="ARBA" id="ARBA00022771"/>
    </source>
</evidence>
<feature type="compositionally biased region" description="Low complexity" evidence="5">
    <location>
        <begin position="532"/>
        <end position="547"/>
    </location>
</feature>
<evidence type="ECO:0000313" key="8">
    <source>
        <dbReference type="WBParaSite" id="MhA1_Contig2190.frz3.gene3"/>
    </source>
</evidence>
<dbReference type="GO" id="GO:0061630">
    <property type="term" value="F:ubiquitin protein ligase activity"/>
    <property type="evidence" value="ECO:0007669"/>
    <property type="project" value="TreeGrafter"/>
</dbReference>
<keyword evidence="1" id="KW-0479">Metal-binding</keyword>
<feature type="region of interest" description="Disordered" evidence="5">
    <location>
        <begin position="403"/>
        <end position="662"/>
    </location>
</feature>
<dbReference type="SUPFAM" id="SSF57850">
    <property type="entry name" value="RING/U-box"/>
    <property type="match status" value="1"/>
</dbReference>
<keyword evidence="2 4" id="KW-0863">Zinc-finger</keyword>
<dbReference type="PANTHER" id="PTHR25462">
    <property type="entry name" value="BONUS, ISOFORM C-RELATED"/>
    <property type="match status" value="1"/>
</dbReference>
<dbReference type="WBParaSite" id="MhA1_Contig2190.frz3.gene3">
    <property type="protein sequence ID" value="MhA1_Contig2190.frz3.gene3"/>
    <property type="gene ID" value="MhA1_Contig2190.frz3.gene3"/>
</dbReference>
<proteinExistence type="predicted"/>
<organism evidence="7 8">
    <name type="scientific">Meloidogyne hapla</name>
    <name type="common">Root-knot nematode worm</name>
    <dbReference type="NCBI Taxonomy" id="6305"/>
    <lineage>
        <taxon>Eukaryota</taxon>
        <taxon>Metazoa</taxon>
        <taxon>Ecdysozoa</taxon>
        <taxon>Nematoda</taxon>
        <taxon>Chromadorea</taxon>
        <taxon>Rhabditida</taxon>
        <taxon>Tylenchina</taxon>
        <taxon>Tylenchomorpha</taxon>
        <taxon>Tylenchoidea</taxon>
        <taxon>Meloidogynidae</taxon>
        <taxon>Meloidogyninae</taxon>
        <taxon>Meloidogyne</taxon>
    </lineage>
</organism>
<keyword evidence="7" id="KW-1185">Reference proteome</keyword>
<dbReference type="AlphaFoldDB" id="A0A1I8BGV2"/>
<feature type="compositionally biased region" description="Polar residues" evidence="5">
    <location>
        <begin position="445"/>
        <end position="470"/>
    </location>
</feature>
<feature type="compositionally biased region" description="Low complexity" evidence="5">
    <location>
        <begin position="491"/>
        <end position="525"/>
    </location>
</feature>
<dbReference type="InterPro" id="IPR013083">
    <property type="entry name" value="Znf_RING/FYVE/PHD"/>
</dbReference>
<dbReference type="Gene3D" id="3.30.40.10">
    <property type="entry name" value="Zinc/RING finger domain, C3HC4 (zinc finger)"/>
    <property type="match status" value="1"/>
</dbReference>
<evidence type="ECO:0000256" key="1">
    <source>
        <dbReference type="ARBA" id="ARBA00022723"/>
    </source>
</evidence>
<accession>A0A1I8BGV2</accession>
<keyword evidence="3" id="KW-0862">Zinc</keyword>
<dbReference type="PANTHER" id="PTHR25462:SF296">
    <property type="entry name" value="MEIOTIC P26, ISOFORM F"/>
    <property type="match status" value="1"/>
</dbReference>
<dbReference type="GO" id="GO:0008270">
    <property type="term" value="F:zinc ion binding"/>
    <property type="evidence" value="ECO:0007669"/>
    <property type="project" value="UniProtKB-KW"/>
</dbReference>
<feature type="compositionally biased region" description="Low complexity" evidence="5">
    <location>
        <begin position="597"/>
        <end position="608"/>
    </location>
</feature>
<protein>
    <submittedName>
        <fullName evidence="8">RING-type domain-containing protein</fullName>
    </submittedName>
</protein>
<feature type="compositionally biased region" description="Basic and acidic residues" evidence="5">
    <location>
        <begin position="638"/>
        <end position="655"/>
    </location>
</feature>
<dbReference type="InterPro" id="IPR018957">
    <property type="entry name" value="Znf_C3HC4_RING-type"/>
</dbReference>
<feature type="compositionally biased region" description="Gly residues" evidence="5">
    <location>
        <begin position="578"/>
        <end position="593"/>
    </location>
</feature>
<evidence type="ECO:0000256" key="4">
    <source>
        <dbReference type="PROSITE-ProRule" id="PRU00175"/>
    </source>
</evidence>
<dbReference type="CDD" id="cd16524">
    <property type="entry name" value="RING-HC_NHL-1-like"/>
    <property type="match status" value="1"/>
</dbReference>
<feature type="compositionally biased region" description="Low complexity" evidence="5">
    <location>
        <begin position="415"/>
        <end position="424"/>
    </location>
</feature>
<evidence type="ECO:0000256" key="3">
    <source>
        <dbReference type="ARBA" id="ARBA00022833"/>
    </source>
</evidence>
<dbReference type="Pfam" id="PF00097">
    <property type="entry name" value="zf-C3HC4"/>
    <property type="match status" value="1"/>
</dbReference>
<reference evidence="8" key="1">
    <citation type="submission" date="2016-11" db="UniProtKB">
        <authorList>
            <consortium name="WormBaseParasite"/>
        </authorList>
    </citation>
    <scope>IDENTIFICATION</scope>
</reference>
<evidence type="ECO:0000259" key="6">
    <source>
        <dbReference type="PROSITE" id="PS50089"/>
    </source>
</evidence>
<feature type="compositionally biased region" description="Polar residues" evidence="5">
    <location>
        <begin position="562"/>
        <end position="577"/>
    </location>
</feature>
<dbReference type="GO" id="GO:0005654">
    <property type="term" value="C:nucleoplasm"/>
    <property type="evidence" value="ECO:0007669"/>
    <property type="project" value="TreeGrafter"/>
</dbReference>
<dbReference type="Proteomes" id="UP000095281">
    <property type="component" value="Unplaced"/>
</dbReference>
<sequence>MEELSPAVEGGKSPLNVSTEKEPCTNPLEQIERLLTCPICLDRYKQPKLLPCQHTFCLACLESYVESTGGRPRLRCPECRSEHALSLDGGVQSLQTNLTLLSFLEIHMEASAANAEEMQAYVQRFNMERCRVCEEKAELELCVHCERKCCSECRISHLDMLKRDLSRLLGQVRRLSARVREASSGLGRGLEHMLANGELTKQEIREYFNRYQRELKLREENFIEQADLFIQNEERLLRTLRDALDVEWNNLQDACLWVDSVLNGQRTARDDELARFKLEFQQGLDYLRSFQPDSDELFAKKLRFSPGDDAAKLPTAIANFGELSVSLPQFANRYLPLEQQYLPRPFRMGLESDNFMRFQKQIRGVEGSKVGYRAEKENLEVENAGATRWRRRRELEDEAWNRLHAEGLTPPPPWSSNSSHPTSNRASPMPQLQVDTNVGKGVGVSSKSPIPQTTPTNTKNTILSPTSNKGMENGVDMNTPKTSPNPPPNNPTKTVLNPTTTNTTETSPKQQTQNQQKPQTQQIQKSGIPAPTTTTTNKTSNSATNVSGSRGRLLMVTGPSRGGSNSNISDGATAGQGQNTGSGGRRISGGGGTPINQQQQQQKKTSQKPPLPTTQRQISNDESSKGNKKTSGNNSRKNSLEKSEDEQQQKNENCKKQQKASK</sequence>
<evidence type="ECO:0000313" key="7">
    <source>
        <dbReference type="Proteomes" id="UP000095281"/>
    </source>
</evidence>
<evidence type="ECO:0000256" key="5">
    <source>
        <dbReference type="SAM" id="MobiDB-lite"/>
    </source>
</evidence>
<feature type="domain" description="RING-type" evidence="6">
    <location>
        <begin position="37"/>
        <end position="80"/>
    </location>
</feature>